<comment type="caution">
    <text evidence="2">The sequence shown here is derived from an EMBL/GenBank/DDBJ whole genome shotgun (WGS) entry which is preliminary data.</text>
</comment>
<protein>
    <recommendedName>
        <fullName evidence="4">Transmembrane protein</fullName>
    </recommendedName>
</protein>
<feature type="transmembrane region" description="Helical" evidence="1">
    <location>
        <begin position="114"/>
        <end position="137"/>
    </location>
</feature>
<accession>A0AAE0KU71</accession>
<proteinExistence type="predicted"/>
<keyword evidence="1" id="KW-0812">Transmembrane</keyword>
<evidence type="ECO:0000313" key="3">
    <source>
        <dbReference type="Proteomes" id="UP001190700"/>
    </source>
</evidence>
<keyword evidence="1" id="KW-1133">Transmembrane helix</keyword>
<evidence type="ECO:0000313" key="2">
    <source>
        <dbReference type="EMBL" id="KAK3260913.1"/>
    </source>
</evidence>
<dbReference type="Proteomes" id="UP001190700">
    <property type="component" value="Unassembled WGS sequence"/>
</dbReference>
<keyword evidence="3" id="KW-1185">Reference proteome</keyword>
<dbReference type="AlphaFoldDB" id="A0AAE0KU71"/>
<dbReference type="EMBL" id="LGRX02017321">
    <property type="protein sequence ID" value="KAK3260913.1"/>
    <property type="molecule type" value="Genomic_DNA"/>
</dbReference>
<keyword evidence="1" id="KW-0472">Membrane</keyword>
<sequence>MSTAPQRARTPEWARDIQCSLQNLELAELDKTKGAAKQLLPLPHQQNGDTKPLAIWVVKTSVGQVVVNVVIGIVLYFGAGAEDDRLIWLPTIYFVSTTVLGALGTLSAVFQGSWLVTLFSVLSVMCGAVLGMLGVALHMVMSNSCLQSQASFDGCQDCSCAQTSSCDQEALQKVFLCDDCEAWPTEVRCRNAANPFRRFCLSRLLPALRCHQS</sequence>
<feature type="transmembrane region" description="Helical" evidence="1">
    <location>
        <begin position="86"/>
        <end position="108"/>
    </location>
</feature>
<gene>
    <name evidence="2" type="ORF">CYMTET_30155</name>
</gene>
<evidence type="ECO:0008006" key="4">
    <source>
        <dbReference type="Google" id="ProtNLM"/>
    </source>
</evidence>
<feature type="transmembrane region" description="Helical" evidence="1">
    <location>
        <begin position="53"/>
        <end position="79"/>
    </location>
</feature>
<reference evidence="2 3" key="1">
    <citation type="journal article" date="2015" name="Genome Biol. Evol.">
        <title>Comparative Genomics of a Bacterivorous Green Alga Reveals Evolutionary Causalities and Consequences of Phago-Mixotrophic Mode of Nutrition.</title>
        <authorList>
            <person name="Burns J.A."/>
            <person name="Paasch A."/>
            <person name="Narechania A."/>
            <person name="Kim E."/>
        </authorList>
    </citation>
    <scope>NUCLEOTIDE SEQUENCE [LARGE SCALE GENOMIC DNA]</scope>
    <source>
        <strain evidence="2 3">PLY_AMNH</strain>
    </source>
</reference>
<organism evidence="2 3">
    <name type="scientific">Cymbomonas tetramitiformis</name>
    <dbReference type="NCBI Taxonomy" id="36881"/>
    <lineage>
        <taxon>Eukaryota</taxon>
        <taxon>Viridiplantae</taxon>
        <taxon>Chlorophyta</taxon>
        <taxon>Pyramimonadophyceae</taxon>
        <taxon>Pyramimonadales</taxon>
        <taxon>Pyramimonadaceae</taxon>
        <taxon>Cymbomonas</taxon>
    </lineage>
</organism>
<name>A0AAE0KU71_9CHLO</name>
<evidence type="ECO:0000256" key="1">
    <source>
        <dbReference type="SAM" id="Phobius"/>
    </source>
</evidence>